<name>R1CN59_9FIRM</name>
<evidence type="ECO:0000256" key="2">
    <source>
        <dbReference type="ARBA" id="ARBA00022723"/>
    </source>
</evidence>
<dbReference type="Gene3D" id="3.40.720.10">
    <property type="entry name" value="Alkaline Phosphatase, subunit A"/>
    <property type="match status" value="1"/>
</dbReference>
<dbReference type="Pfam" id="PF00884">
    <property type="entry name" value="Sulfatase"/>
    <property type="match status" value="1"/>
</dbReference>
<evidence type="ECO:0000256" key="3">
    <source>
        <dbReference type="ARBA" id="ARBA00022801"/>
    </source>
</evidence>
<dbReference type="PANTHER" id="PTHR45953:SF1">
    <property type="entry name" value="IDURONATE 2-SULFATASE"/>
    <property type="match status" value="1"/>
</dbReference>
<protein>
    <submittedName>
        <fullName evidence="5">Arylsulfatase</fullName>
        <ecNumber evidence="5">3.1.6.1</ecNumber>
    </submittedName>
</protein>
<keyword evidence="3 5" id="KW-0378">Hydrolase</keyword>
<dbReference type="InterPro" id="IPR017850">
    <property type="entry name" value="Alkaline_phosphatase_core_sf"/>
</dbReference>
<dbReference type="InterPro" id="IPR000917">
    <property type="entry name" value="Sulfatase_N"/>
</dbReference>
<evidence type="ECO:0000259" key="4">
    <source>
        <dbReference type="Pfam" id="PF00884"/>
    </source>
</evidence>
<evidence type="ECO:0000256" key="1">
    <source>
        <dbReference type="ARBA" id="ARBA00008779"/>
    </source>
</evidence>
<evidence type="ECO:0000313" key="6">
    <source>
        <dbReference type="Proteomes" id="UP000013378"/>
    </source>
</evidence>
<dbReference type="CDD" id="cd16027">
    <property type="entry name" value="SGSH"/>
    <property type="match status" value="1"/>
</dbReference>
<dbReference type="OrthoDB" id="279611at2"/>
<dbReference type="InterPro" id="IPR024607">
    <property type="entry name" value="Sulfatase_CS"/>
</dbReference>
<dbReference type="PATRIC" id="fig|1304284.3.peg.1764"/>
<dbReference type="GO" id="GO:0004065">
    <property type="term" value="F:arylsulfatase activity"/>
    <property type="evidence" value="ECO:0007669"/>
    <property type="project" value="UniProtKB-EC"/>
</dbReference>
<organism evidence="5 6">
    <name type="scientific">Caldisalinibacter kiritimatiensis</name>
    <dbReference type="NCBI Taxonomy" id="1304284"/>
    <lineage>
        <taxon>Bacteria</taxon>
        <taxon>Bacillati</taxon>
        <taxon>Bacillota</taxon>
        <taxon>Tissierellia</taxon>
        <taxon>Tissierellales</taxon>
        <taxon>Thermohalobacteraceae</taxon>
        <taxon>Caldisalinibacter</taxon>
    </lineage>
</organism>
<dbReference type="Proteomes" id="UP000013378">
    <property type="component" value="Unassembled WGS sequence"/>
</dbReference>
<feature type="domain" description="Sulfatase N-terminal" evidence="4">
    <location>
        <begin position="2"/>
        <end position="300"/>
    </location>
</feature>
<dbReference type="EMBL" id="ARZA01000203">
    <property type="protein sequence ID" value="EOD00146.1"/>
    <property type="molecule type" value="Genomic_DNA"/>
</dbReference>
<keyword evidence="6" id="KW-1185">Reference proteome</keyword>
<gene>
    <name evidence="5" type="ORF">L21TH_1797</name>
</gene>
<dbReference type="eggNOG" id="COG3119">
    <property type="taxonomic scope" value="Bacteria"/>
</dbReference>
<comment type="caution">
    <text evidence="5">The sequence shown here is derived from an EMBL/GenBank/DDBJ whole genome shotgun (WGS) entry which is preliminary data.</text>
</comment>
<proteinExistence type="inferred from homology"/>
<dbReference type="EC" id="3.1.6.1" evidence="5"/>
<dbReference type="AlphaFoldDB" id="R1CN59"/>
<dbReference type="RefSeq" id="WP_006314492.1">
    <property type="nucleotide sequence ID" value="NZ_ARZA01000203.1"/>
</dbReference>
<reference evidence="5 6" key="1">
    <citation type="journal article" date="2015" name="Geomicrobiol. J.">
        <title>Caldisalinibacter kiritimatiensis gen. nov., sp. nov., a moderately thermohalophilic thiosulfate-reducing bacterium from a hypersaline microbial mat.</title>
        <authorList>
            <person name="Ben Hania W."/>
            <person name="Joseph M."/>
            <person name="Fiebig A."/>
            <person name="Bunk B."/>
            <person name="Klenk H.-P."/>
            <person name="Fardeau M.-L."/>
            <person name="Spring S."/>
        </authorList>
    </citation>
    <scope>NUCLEOTIDE SEQUENCE [LARGE SCALE GENOMIC DNA]</scope>
    <source>
        <strain evidence="5 6">L21-TH-D2</strain>
    </source>
</reference>
<evidence type="ECO:0000313" key="5">
    <source>
        <dbReference type="EMBL" id="EOD00146.1"/>
    </source>
</evidence>
<dbReference type="PROSITE" id="PS00523">
    <property type="entry name" value="SULFATASE_1"/>
    <property type="match status" value="1"/>
</dbReference>
<dbReference type="STRING" id="1304284.L21TH_1797"/>
<dbReference type="SUPFAM" id="SSF53649">
    <property type="entry name" value="Alkaline phosphatase-like"/>
    <property type="match status" value="1"/>
</dbReference>
<dbReference type="GO" id="GO:0005737">
    <property type="term" value="C:cytoplasm"/>
    <property type="evidence" value="ECO:0007669"/>
    <property type="project" value="TreeGrafter"/>
</dbReference>
<keyword evidence="2" id="KW-0479">Metal-binding</keyword>
<accession>R1CN59</accession>
<comment type="similarity">
    <text evidence="1">Belongs to the sulfatase family.</text>
</comment>
<dbReference type="PANTHER" id="PTHR45953">
    <property type="entry name" value="IDURONATE 2-SULFATASE"/>
    <property type="match status" value="1"/>
</dbReference>
<dbReference type="GO" id="GO:0046872">
    <property type="term" value="F:metal ion binding"/>
    <property type="evidence" value="ECO:0007669"/>
    <property type="project" value="UniProtKB-KW"/>
</dbReference>
<sequence length="466" mass="54236">MNIIYIHTHDTGRLIKPYGYNVPTPNLMGFAKDALLFRNAFCGGPTCSPSRASFLTGRYPHSNGMLGLSHRGFDIKNKGWHMASFFKDNGYETVLCGIQHENRFWIPLQRGDVAAKELGYTKHITADMSNCKDDGDLVKWDLLNAENVVNYLKQASERKEKFFLSYGLFATHREYPELSEDELKYDDLNPNYIHTPKNTYNDEKSRLDMARFYKSAKIADKCFGKVIDVLKETGLYDETVIIFTTDHGIANPFMKCNLTDDGIGISLIIRNPKEPNSHGMVVDSMISQIDVYPTLCDILNLDKPDFLQGKSFIDLFKANKKEVNEYIYAETNFHTSYEPARCIRTKRYKYIRYYDNSWNKYNLSNCDESPSKIHLIKHGWREKMKAREYLFDLYFDPAERNNLANEPEYKDILIELRTELQNWQERTNDPLLEGHINIHSTWKVNKKECILPSSKNPDDYENLPDY</sequence>